<evidence type="ECO:0000256" key="1">
    <source>
        <dbReference type="SAM" id="MobiDB-lite"/>
    </source>
</evidence>
<dbReference type="EMBL" id="BMZM01000002">
    <property type="protein sequence ID" value="GHC22873.1"/>
    <property type="molecule type" value="Genomic_DNA"/>
</dbReference>
<evidence type="ECO:0000313" key="3">
    <source>
        <dbReference type="Proteomes" id="UP000604243"/>
    </source>
</evidence>
<evidence type="ECO:0000313" key="2">
    <source>
        <dbReference type="EMBL" id="GHC22873.1"/>
    </source>
</evidence>
<evidence type="ECO:0008006" key="4">
    <source>
        <dbReference type="Google" id="ProtNLM"/>
    </source>
</evidence>
<feature type="region of interest" description="Disordered" evidence="1">
    <location>
        <begin position="59"/>
        <end position="78"/>
    </location>
</feature>
<keyword evidence="3" id="KW-1185">Reference proteome</keyword>
<accession>A0ABQ3FGR0</accession>
<comment type="caution">
    <text evidence="2">The sequence shown here is derived from an EMBL/GenBank/DDBJ whole genome shotgun (WGS) entry which is preliminary data.</text>
</comment>
<protein>
    <recommendedName>
        <fullName evidence="4">Right-handed parallel beta-helix repeat-containing protein</fullName>
    </recommendedName>
</protein>
<sequence>MAMTMTDQQLRDQVYATINDIEQMHSSGLEVLEELPDQTVTLADGTRVPSLRDHARGLVDGWRQQPPPAPPEGSDTPGVMTASPYEAVIQRLLIDRLKDVVMRPIPVTHMAGLRERTPLYTGERVATTFYVVPGFGGGVYAHDPADTSSADNGGSVIVTAQGARYKREWGETPRGCVLAWGLDPTGDQDNADHNAERLQALVDECRAHCDTLTRTVMFPSEGNFVFGRTVNMHQRLTVMSSGQQWAHFGSNSRGAALRLKNNADSGPVLEGVYNAFGLAFFAPEVKGEGAVYHGIKLDGYVNKIERCTFNGVGDAIGAASLVNVDVVRCHFIGVDRGLACDTDALCTTITMEGNLCQYTRHLCYIAGELWGSRFNGNTWEVCSGELVVAKTLFNCSFTMNWYERGGGSEDQPLHPIRSLMNQQIKKCVAFGNSFHHGHWERFDHGPGGARSGRMGGAVLDSGDLLLSESTGSGVRLSVDGLYQEMDDWKPARPFQIKSTGNEYGGMPLDLDAAGALRLTTRNGSIELKSGDSEPSKTRLRWARRILAEEGIDAHVEHGIDRTGALSTTIPFKQTNPEAPEDATGDERCRIGTTKQATPFMIRWSGAFEPGQGDRLESAYFDYSECHDDHITLASDHIETRNPKILVQVENDPDIEFERWQPISSYSGSWGAYRVAKGFRFYFRHKDTKERVIPQAFVAFIQSGQ</sequence>
<name>A0ABQ3FGR0_9GAMM</name>
<dbReference type="InterPro" id="IPR011050">
    <property type="entry name" value="Pectin_lyase_fold/virulence"/>
</dbReference>
<dbReference type="RefSeq" id="WP_189516478.1">
    <property type="nucleotide sequence ID" value="NZ_BMZM01000002.1"/>
</dbReference>
<gene>
    <name evidence="2" type="ORF">GCM10010082_13760</name>
</gene>
<dbReference type="Proteomes" id="UP000604243">
    <property type="component" value="Unassembled WGS sequence"/>
</dbReference>
<dbReference type="SUPFAM" id="SSF51126">
    <property type="entry name" value="Pectin lyase-like"/>
    <property type="match status" value="1"/>
</dbReference>
<reference evidence="3" key="1">
    <citation type="journal article" date="2019" name="Int. J. Syst. Evol. Microbiol.">
        <title>The Global Catalogue of Microorganisms (GCM) 10K type strain sequencing project: providing services to taxonomists for standard genome sequencing and annotation.</title>
        <authorList>
            <consortium name="The Broad Institute Genomics Platform"/>
            <consortium name="The Broad Institute Genome Sequencing Center for Infectious Disease"/>
            <person name="Wu L."/>
            <person name="Ma J."/>
        </authorList>
    </citation>
    <scope>NUCLEOTIDE SEQUENCE [LARGE SCALE GENOMIC DNA]</scope>
    <source>
        <strain evidence="3">KCTC 42082</strain>
    </source>
</reference>
<organism evidence="2 3">
    <name type="scientific">Kushneria pakistanensis</name>
    <dbReference type="NCBI Taxonomy" id="1508770"/>
    <lineage>
        <taxon>Bacteria</taxon>
        <taxon>Pseudomonadati</taxon>
        <taxon>Pseudomonadota</taxon>
        <taxon>Gammaproteobacteria</taxon>
        <taxon>Oceanospirillales</taxon>
        <taxon>Halomonadaceae</taxon>
        <taxon>Kushneria</taxon>
    </lineage>
</organism>
<proteinExistence type="predicted"/>